<name>E9KL74_9VIBR</name>
<organism evidence="1">
    <name type="scientific">Vibrio sp. VT1(2010)</name>
    <dbReference type="NCBI Taxonomy" id="795724"/>
    <lineage>
        <taxon>Bacteria</taxon>
        <taxon>Pseudomonadati</taxon>
        <taxon>Pseudomonadota</taxon>
        <taxon>Gammaproteobacteria</taxon>
        <taxon>Vibrionales</taxon>
        <taxon>Vibrionaceae</taxon>
        <taxon>Vibrio</taxon>
    </lineage>
</organism>
<reference evidence="1" key="1">
    <citation type="submission" date="2010-02" db="EMBL/GenBank/DDBJ databases">
        <title>Diversity of Vibrionaceae plasmids.</title>
        <authorList>
            <person name="Pan L."/>
        </authorList>
    </citation>
    <scope>NUCLEOTIDE SEQUENCE</scope>
    <source>
        <strain evidence="1">VT1</strain>
        <plasmid evidence="1">pVT1-1</plasmid>
    </source>
</reference>
<dbReference type="EMBL" id="GU732388">
    <property type="protein sequence ID" value="ADX07344.1"/>
    <property type="molecule type" value="Genomic_DNA"/>
</dbReference>
<geneLocation type="plasmid" evidence="1">
    <name>pVT1-1</name>
</geneLocation>
<accession>E9KL74</accession>
<sequence length="51" mass="5992">MTIIAFFFGWGMNVVLEERLNEQGYVECHSERELTLKYSSRTYVLDPSLCD</sequence>
<evidence type="ECO:0000313" key="1">
    <source>
        <dbReference type="EMBL" id="ADX07344.1"/>
    </source>
</evidence>
<dbReference type="AlphaFoldDB" id="E9KL74"/>
<keyword evidence="1" id="KW-0614">Plasmid</keyword>
<protein>
    <submittedName>
        <fullName evidence="1">Uncharacterized protein</fullName>
    </submittedName>
</protein>
<proteinExistence type="predicted"/>